<dbReference type="Gene3D" id="3.40.50.150">
    <property type="entry name" value="Vaccinia Virus protein VP39"/>
    <property type="match status" value="1"/>
</dbReference>
<dbReference type="PANTHER" id="PTHR43861">
    <property type="entry name" value="TRANS-ACONITATE 2-METHYLTRANSFERASE-RELATED"/>
    <property type="match status" value="1"/>
</dbReference>
<dbReference type="GO" id="GO:0032259">
    <property type="term" value="P:methylation"/>
    <property type="evidence" value="ECO:0007669"/>
    <property type="project" value="UniProtKB-KW"/>
</dbReference>
<accession>A0A1M7YVP9</accession>
<dbReference type="RefSeq" id="WP_073583045.1">
    <property type="nucleotide sequence ID" value="NZ_AP024897.1"/>
</dbReference>
<evidence type="ECO:0000313" key="1">
    <source>
        <dbReference type="EMBL" id="SHO56757.1"/>
    </source>
</evidence>
<proteinExistence type="predicted"/>
<dbReference type="Pfam" id="PF13489">
    <property type="entry name" value="Methyltransf_23"/>
    <property type="match status" value="1"/>
</dbReference>
<evidence type="ECO:0000313" key="2">
    <source>
        <dbReference type="Proteomes" id="UP000184600"/>
    </source>
</evidence>
<protein>
    <submittedName>
        <fullName evidence="1">Methyltransferase domain protein</fullName>
    </submittedName>
</protein>
<keyword evidence="2" id="KW-1185">Reference proteome</keyword>
<name>A0A1M7YVP9_9VIBR</name>
<dbReference type="InterPro" id="IPR029063">
    <property type="entry name" value="SAM-dependent_MTases_sf"/>
</dbReference>
<reference evidence="2" key="1">
    <citation type="submission" date="2016-12" db="EMBL/GenBank/DDBJ databases">
        <authorList>
            <person name="Rodrigo-Torres L."/>
            <person name="Arahal R.D."/>
            <person name="Lucena T."/>
        </authorList>
    </citation>
    <scope>NUCLEOTIDE SEQUENCE [LARGE SCALE GENOMIC DNA]</scope>
</reference>
<gene>
    <name evidence="1" type="ORF">VQ7734_02526</name>
</gene>
<dbReference type="STRING" id="1117707.VQ7734_02526"/>
<organism evidence="1 2">
    <name type="scientific">Vibrio quintilis</name>
    <dbReference type="NCBI Taxonomy" id="1117707"/>
    <lineage>
        <taxon>Bacteria</taxon>
        <taxon>Pseudomonadati</taxon>
        <taxon>Pseudomonadota</taxon>
        <taxon>Gammaproteobacteria</taxon>
        <taxon>Vibrionales</taxon>
        <taxon>Vibrionaceae</taxon>
        <taxon>Vibrio</taxon>
    </lineage>
</organism>
<keyword evidence="1" id="KW-0808">Transferase</keyword>
<dbReference type="Proteomes" id="UP000184600">
    <property type="component" value="Unassembled WGS sequence"/>
</dbReference>
<dbReference type="GO" id="GO:0008168">
    <property type="term" value="F:methyltransferase activity"/>
    <property type="evidence" value="ECO:0007669"/>
    <property type="project" value="UniProtKB-KW"/>
</dbReference>
<dbReference type="AlphaFoldDB" id="A0A1M7YVP9"/>
<dbReference type="EMBL" id="FRFG01000028">
    <property type="protein sequence ID" value="SHO56757.1"/>
    <property type="molecule type" value="Genomic_DNA"/>
</dbReference>
<dbReference type="OrthoDB" id="9760689at2"/>
<keyword evidence="1" id="KW-0489">Methyltransferase</keyword>
<dbReference type="SUPFAM" id="SSF53335">
    <property type="entry name" value="S-adenosyl-L-methionine-dependent methyltransferases"/>
    <property type="match status" value="1"/>
</dbReference>
<sequence>MSASNIPETAKAYNSYHGIGLYNTRYPQANARVLHIIFNVLSALPTQCRILDYGCGYGRYLYPILRQTRHHIYGYDISEVAIKQAMINLSMFQERIALFTQPDELDDALRDTDGDGNIDAGLLLFGVLSHLKGKEQRIKLLKWFYDHLHPDHGRLILSVPNRQRRFLYHQWKNKRHHPEDPAGDITYHRIQSGRKIPLYYHLYRDSELKDELEKAGFELEQFTAESFLPERTVIHSPFISKLDHRLCQLIPASAGYGILAVARRRS</sequence>
<dbReference type="CDD" id="cd02440">
    <property type="entry name" value="AdoMet_MTases"/>
    <property type="match status" value="1"/>
</dbReference>